<dbReference type="Pfam" id="PF06439">
    <property type="entry name" value="3keto-disac_hyd"/>
    <property type="match status" value="1"/>
</dbReference>
<feature type="signal peptide" evidence="1">
    <location>
        <begin position="1"/>
        <end position="26"/>
    </location>
</feature>
<organism evidence="3 4">
    <name type="scientific">Alloacidobacterium dinghuense</name>
    <dbReference type="NCBI Taxonomy" id="2763107"/>
    <lineage>
        <taxon>Bacteria</taxon>
        <taxon>Pseudomonadati</taxon>
        <taxon>Acidobacteriota</taxon>
        <taxon>Terriglobia</taxon>
        <taxon>Terriglobales</taxon>
        <taxon>Acidobacteriaceae</taxon>
        <taxon>Alloacidobacterium</taxon>
    </lineage>
</organism>
<feature type="domain" description="3-keto-alpha-glucoside-1,2-lyase/3-keto-2-hydroxy-glucal hydratase" evidence="2">
    <location>
        <begin position="66"/>
        <end position="228"/>
    </location>
</feature>
<dbReference type="RefSeq" id="WP_186740714.1">
    <property type="nucleotide sequence ID" value="NZ_CP060394.1"/>
</dbReference>
<dbReference type="GO" id="GO:0016787">
    <property type="term" value="F:hydrolase activity"/>
    <property type="evidence" value="ECO:0007669"/>
    <property type="project" value="InterPro"/>
</dbReference>
<gene>
    <name evidence="3" type="ORF">H7849_16260</name>
</gene>
<dbReference type="KEGG" id="adin:H7849_16260"/>
<dbReference type="EMBL" id="CP060394">
    <property type="protein sequence ID" value="QNI30678.1"/>
    <property type="molecule type" value="Genomic_DNA"/>
</dbReference>
<evidence type="ECO:0000259" key="2">
    <source>
        <dbReference type="Pfam" id="PF06439"/>
    </source>
</evidence>
<evidence type="ECO:0000256" key="1">
    <source>
        <dbReference type="SAM" id="SignalP"/>
    </source>
</evidence>
<reference evidence="3 4" key="1">
    <citation type="submission" date="2020-08" db="EMBL/GenBank/DDBJ databases">
        <title>Edaphobacter telluris sp. nov. and Acidobacterium dinghuensis sp. nov., two acidobacteria isolated from forest soil.</title>
        <authorList>
            <person name="Fu J."/>
            <person name="Qiu L."/>
        </authorList>
    </citation>
    <scope>NUCLEOTIDE SEQUENCE [LARGE SCALE GENOMIC DNA]</scope>
    <source>
        <strain evidence="3">4Y35</strain>
    </source>
</reference>
<dbReference type="AlphaFoldDB" id="A0A7G8BDQ8"/>
<protein>
    <recommendedName>
        <fullName evidence="2">3-keto-alpha-glucoside-1,2-lyase/3-keto-2-hydroxy-glucal hydratase domain-containing protein</fullName>
    </recommendedName>
</protein>
<evidence type="ECO:0000313" key="4">
    <source>
        <dbReference type="Proteomes" id="UP000515312"/>
    </source>
</evidence>
<dbReference type="Gene3D" id="2.60.120.560">
    <property type="entry name" value="Exo-inulinase, domain 1"/>
    <property type="match status" value="1"/>
</dbReference>
<dbReference type="Proteomes" id="UP000515312">
    <property type="component" value="Chromosome"/>
</dbReference>
<name>A0A7G8BDQ8_9BACT</name>
<keyword evidence="4" id="KW-1185">Reference proteome</keyword>
<dbReference type="InterPro" id="IPR010496">
    <property type="entry name" value="AL/BT2_dom"/>
</dbReference>
<feature type="chain" id="PRO_5028968977" description="3-keto-alpha-glucoside-1,2-lyase/3-keto-2-hydroxy-glucal hydratase domain-containing protein" evidence="1">
    <location>
        <begin position="27"/>
        <end position="341"/>
    </location>
</feature>
<proteinExistence type="predicted"/>
<sequence>MSRLGSTTFAVGIVLLSLSAAQTTRAQEPSLPSSQTFTLTDAKDLTLQGVKAEAVEYRGRKAIRLTTEEEFGFAFLKETQFHDGTIEADIATKTLVPPGVRMPGFTGIAFRARPDASRYEMFYLRPGNSRSDDQAMRNHSVQYVSEPDFGWEKLRRQWPFIYESYADLQPEEWTHMKIEVHGRHAELFLNNSPNPSLVVDGLKGEDLQGAVALWTYAREESYFSNLKITNTKPDPIQNGGEAAGTWDVKYASDAGAYTGTMKLVRQNSTIVGIWSGAFGPDQPVNGVWRDGYVELTFSGTWPDQPGTVTATLAGWVDEDTAKGRMKVEGRADGRWSAVRRK</sequence>
<evidence type="ECO:0000313" key="3">
    <source>
        <dbReference type="EMBL" id="QNI30678.1"/>
    </source>
</evidence>
<accession>A0A7G8BDQ8</accession>
<keyword evidence="1" id="KW-0732">Signal</keyword>